<dbReference type="GO" id="GO:0005739">
    <property type="term" value="C:mitochondrion"/>
    <property type="evidence" value="ECO:0007669"/>
    <property type="project" value="InterPro"/>
</dbReference>
<evidence type="ECO:0000313" key="2">
    <source>
        <dbReference type="Proteomes" id="UP001172155"/>
    </source>
</evidence>
<dbReference type="Proteomes" id="UP001172155">
    <property type="component" value="Unassembled WGS sequence"/>
</dbReference>
<protein>
    <recommendedName>
        <fullName evidence="3">IMS import disulfide relay-system CHCH-CHCH-like Cx9C domain-containing protein</fullName>
    </recommendedName>
</protein>
<dbReference type="GO" id="GO:0032981">
    <property type="term" value="P:mitochondrial respiratory chain complex I assembly"/>
    <property type="evidence" value="ECO:0007669"/>
    <property type="project" value="InterPro"/>
</dbReference>
<accession>A0AA40EKM3</accession>
<gene>
    <name evidence="1" type="ORF">B0T18DRAFT_432257</name>
</gene>
<evidence type="ECO:0000313" key="1">
    <source>
        <dbReference type="EMBL" id="KAK0741068.1"/>
    </source>
</evidence>
<dbReference type="InterPro" id="IPR034595">
    <property type="entry name" value="NDUFAF8"/>
</dbReference>
<dbReference type="PANTHER" id="PTHR34561:SF1">
    <property type="entry name" value="NADH DEHYDROGENASE [UBIQUINONE] 1 ALPHA SUBCOMPLEX ASSEMBLY FACTOR 8"/>
    <property type="match status" value="1"/>
</dbReference>
<proteinExistence type="predicted"/>
<keyword evidence="2" id="KW-1185">Reference proteome</keyword>
<dbReference type="AlphaFoldDB" id="A0AA40EKM3"/>
<comment type="caution">
    <text evidence="1">The sequence shown here is derived from an EMBL/GenBank/DDBJ whole genome shotgun (WGS) entry which is preliminary data.</text>
</comment>
<sequence length="60" mass="6590">MPPKPRPIQRFAAAVSKCSPSAVEYGKCVVADYNSVHKDKCVKEFLKLKDCYLAASKGSK</sequence>
<dbReference type="PANTHER" id="PTHR34561">
    <property type="entry name" value="NADH DEHYDROGENASE [UBIQUINONE] 1 ALPHA SUBCOMPLEX ASSEMBLY FACTOR 8"/>
    <property type="match status" value="1"/>
</dbReference>
<reference evidence="1" key="1">
    <citation type="submission" date="2023-06" db="EMBL/GenBank/DDBJ databases">
        <title>Genome-scale phylogeny and comparative genomics of the fungal order Sordariales.</title>
        <authorList>
            <consortium name="Lawrence Berkeley National Laboratory"/>
            <person name="Hensen N."/>
            <person name="Bonometti L."/>
            <person name="Westerberg I."/>
            <person name="Brannstrom I.O."/>
            <person name="Guillou S."/>
            <person name="Cros-Aarteil S."/>
            <person name="Calhoun S."/>
            <person name="Haridas S."/>
            <person name="Kuo A."/>
            <person name="Mondo S."/>
            <person name="Pangilinan J."/>
            <person name="Riley R."/>
            <person name="LaButti K."/>
            <person name="Andreopoulos B."/>
            <person name="Lipzen A."/>
            <person name="Chen C."/>
            <person name="Yanf M."/>
            <person name="Daum C."/>
            <person name="Ng V."/>
            <person name="Clum A."/>
            <person name="Steindorff A."/>
            <person name="Ohm R."/>
            <person name="Martin F."/>
            <person name="Silar P."/>
            <person name="Natvig D."/>
            <person name="Lalanne C."/>
            <person name="Gautier V."/>
            <person name="Ament-velasquez S.L."/>
            <person name="Kruys A."/>
            <person name="Hutchinson M.I."/>
            <person name="Powell A.J."/>
            <person name="Barry K."/>
            <person name="Miller A.N."/>
            <person name="Grigoriev I.V."/>
            <person name="Debuchy R."/>
            <person name="Gladieux P."/>
            <person name="Thoren M.H."/>
            <person name="Johannesson H."/>
        </authorList>
    </citation>
    <scope>NUCLEOTIDE SEQUENCE</scope>
    <source>
        <strain evidence="1">SMH3187-1</strain>
    </source>
</reference>
<evidence type="ECO:0008006" key="3">
    <source>
        <dbReference type="Google" id="ProtNLM"/>
    </source>
</evidence>
<organism evidence="1 2">
    <name type="scientific">Schizothecium vesticola</name>
    <dbReference type="NCBI Taxonomy" id="314040"/>
    <lineage>
        <taxon>Eukaryota</taxon>
        <taxon>Fungi</taxon>
        <taxon>Dikarya</taxon>
        <taxon>Ascomycota</taxon>
        <taxon>Pezizomycotina</taxon>
        <taxon>Sordariomycetes</taxon>
        <taxon>Sordariomycetidae</taxon>
        <taxon>Sordariales</taxon>
        <taxon>Schizotheciaceae</taxon>
        <taxon>Schizothecium</taxon>
    </lineage>
</organism>
<dbReference type="EMBL" id="JAUKUD010000006">
    <property type="protein sequence ID" value="KAK0741068.1"/>
    <property type="molecule type" value="Genomic_DNA"/>
</dbReference>
<name>A0AA40EKM3_9PEZI</name>